<dbReference type="PROSITE" id="PS50026">
    <property type="entry name" value="EGF_3"/>
    <property type="match status" value="1"/>
</dbReference>
<dbReference type="InterPro" id="IPR000742">
    <property type="entry name" value="EGF"/>
</dbReference>
<dbReference type="EMBL" id="CACRXK020011352">
    <property type="protein sequence ID" value="CAB4021282.1"/>
    <property type="molecule type" value="Genomic_DNA"/>
</dbReference>
<dbReference type="InterPro" id="IPR006571">
    <property type="entry name" value="TLDc_dom"/>
</dbReference>
<dbReference type="Proteomes" id="UP001152795">
    <property type="component" value="Unassembled WGS sequence"/>
</dbReference>
<dbReference type="PROSITE" id="PS51886">
    <property type="entry name" value="TLDC"/>
    <property type="match status" value="1"/>
</dbReference>
<evidence type="ECO:0000313" key="2">
    <source>
        <dbReference type="EMBL" id="CAB4021282.1"/>
    </source>
</evidence>
<dbReference type="Gene3D" id="2.10.25.10">
    <property type="entry name" value="Laminin"/>
    <property type="match status" value="1"/>
</dbReference>
<dbReference type="CDD" id="cd00054">
    <property type="entry name" value="EGF_CA"/>
    <property type="match status" value="1"/>
</dbReference>
<keyword evidence="3" id="KW-1185">Reference proteome</keyword>
<proteinExistence type="predicted"/>
<protein>
    <submittedName>
        <fullName evidence="2">Fibropellin-1, partial</fullName>
    </submittedName>
</protein>
<keyword evidence="1" id="KW-1015">Disulfide bond</keyword>
<dbReference type="AlphaFoldDB" id="A0A6S7JY99"/>
<gene>
    <name evidence="2" type="ORF">PACLA_8A047995</name>
</gene>
<dbReference type="Pfam" id="PF07534">
    <property type="entry name" value="TLD"/>
    <property type="match status" value="1"/>
</dbReference>
<dbReference type="SUPFAM" id="SSF57196">
    <property type="entry name" value="EGF/Laminin"/>
    <property type="match status" value="1"/>
</dbReference>
<reference evidence="2" key="1">
    <citation type="submission" date="2020-04" db="EMBL/GenBank/DDBJ databases">
        <authorList>
            <person name="Alioto T."/>
            <person name="Alioto T."/>
            <person name="Gomez Garrido J."/>
        </authorList>
    </citation>
    <scope>NUCLEOTIDE SEQUENCE</scope>
    <source>
        <strain evidence="2">A484AB</strain>
    </source>
</reference>
<evidence type="ECO:0000256" key="1">
    <source>
        <dbReference type="PROSITE-ProRule" id="PRU00076"/>
    </source>
</evidence>
<sequence length="245" mass="28131">MSHLLEEHSKRKLHWQLKSGCEEDNECQNGGIMVWDPVKPFKCECPENYVREFCQQKIYDLSDSEILTKEPRQFYAHLTKWLPIVTGNWTVCWRASEHGWGGRIFHNRCDDEKPTLIIVKVVKDGKNFIFGGFATASFKGPGFIHAPGSFIFSLRNNDNLTPFKIPLINDLTRKALYSYSDSGPSFRYDLFISDKANSTANSLADLGREYQTPPGYKVYEENTQALLAGSENFTPLEVEVLYFHE</sequence>
<accession>A0A6S7JY99</accession>
<evidence type="ECO:0000313" key="3">
    <source>
        <dbReference type="Proteomes" id="UP001152795"/>
    </source>
</evidence>
<keyword evidence="1" id="KW-0245">EGF-like domain</keyword>
<organism evidence="2 3">
    <name type="scientific">Paramuricea clavata</name>
    <name type="common">Red gorgonian</name>
    <name type="synonym">Violescent sea-whip</name>
    <dbReference type="NCBI Taxonomy" id="317549"/>
    <lineage>
        <taxon>Eukaryota</taxon>
        <taxon>Metazoa</taxon>
        <taxon>Cnidaria</taxon>
        <taxon>Anthozoa</taxon>
        <taxon>Octocorallia</taxon>
        <taxon>Malacalcyonacea</taxon>
        <taxon>Plexauridae</taxon>
        <taxon>Paramuricea</taxon>
    </lineage>
</organism>
<feature type="disulfide bond" evidence="1">
    <location>
        <begin position="45"/>
        <end position="54"/>
    </location>
</feature>
<comment type="caution">
    <text evidence="1">Lacks conserved residue(s) required for the propagation of feature annotation.</text>
</comment>
<name>A0A6S7JY99_PARCT</name>
<comment type="caution">
    <text evidence="2">The sequence shown here is derived from an EMBL/GenBank/DDBJ whole genome shotgun (WGS) entry which is preliminary data.</text>
</comment>
<dbReference type="OrthoDB" id="6122852at2759"/>